<evidence type="ECO:0000313" key="3">
    <source>
        <dbReference type="Proteomes" id="UP000241587"/>
    </source>
</evidence>
<proteinExistence type="predicted"/>
<dbReference type="SUPFAM" id="SSF52047">
    <property type="entry name" value="RNI-like"/>
    <property type="match status" value="1"/>
</dbReference>
<accession>A0A2T4H303</accession>
<dbReference type="Proteomes" id="UP000663297">
    <property type="component" value="Chromosome 3"/>
</dbReference>
<keyword evidence="3" id="KW-1185">Reference proteome</keyword>
<sequence length="476" mass="53102">MAHISFLDCPQEVQLQIAGFACQSDLARLSLTCRALHNLTEPLIYSSVKFEWAREFHPPITQLMQLLRTLLERQDLCPLIRHADFEGFGYRDELGSSPSDWTEEALDPPPVIPELPTDQLSAAIGKTGVSKAVVEQWFEKVQSGSPEASAAVLVSLLPNLERLCFSPNWTHNTRFLGHMLRAALCEKPEHASEVGLPSFTSLKHVSLALLLHLNRHRRPSNTADALALFYLPNIETLSVSIDNPTSFTWPSSSPPRPTSLKSLEIFRLRESRLAPVLSVATNLKKLKYNWMYCREVDDKVSKQAVMLGALSEALIETKDSLEELEIIADTLPSPSCGEYEPPDVTFQGSISRLREMHKLKTLYIPWTFLTGRKGLSTGPGLIGAAIPPNVEHLALDGFVTWSEDDECVEDTDELMVDGFTKELESGALLHLKLLKSVCLPNSVFLAGLSEILENRMRALEDRFGLALSYDKGRDRD</sequence>
<name>A0A2T4H303_FUSCU</name>
<gene>
    <name evidence="1" type="ORF">FCULG_00007489</name>
    <name evidence="2" type="ORF">HYE67_006509</name>
</gene>
<protein>
    <recommendedName>
        <fullName evidence="4">F-box domain-containing protein</fullName>
    </recommendedName>
</protein>
<dbReference type="OMA" id="FTWPAAH"/>
<reference evidence="1 3" key="1">
    <citation type="submission" date="2018-02" db="EMBL/GenBank/DDBJ databases">
        <title>Fusarium culmorum secondary metabolites in fungal-bacterial-plant interactions.</title>
        <authorList>
            <person name="Schmidt R."/>
        </authorList>
    </citation>
    <scope>NUCLEOTIDE SEQUENCE [LARGE SCALE GENOMIC DNA]</scope>
    <source>
        <strain evidence="1 3">PV</strain>
    </source>
</reference>
<dbReference type="InterPro" id="IPR032675">
    <property type="entry name" value="LRR_dom_sf"/>
</dbReference>
<evidence type="ECO:0000313" key="2">
    <source>
        <dbReference type="EMBL" id="QPC64278.1"/>
    </source>
</evidence>
<dbReference type="Gene3D" id="3.80.10.10">
    <property type="entry name" value="Ribonuclease Inhibitor"/>
    <property type="match status" value="1"/>
</dbReference>
<dbReference type="CDD" id="cd09917">
    <property type="entry name" value="F-box_SF"/>
    <property type="match status" value="1"/>
</dbReference>
<dbReference type="OrthoDB" id="4191831at2759"/>
<reference evidence="2" key="2">
    <citation type="submission" date="2020-11" db="EMBL/GenBank/DDBJ databases">
        <title>The chromosome-scale genome resource for two endophytic Fusarium species: F. culmorum and F. pseudograminearum.</title>
        <authorList>
            <person name="Yuan Z."/>
        </authorList>
    </citation>
    <scope>NUCLEOTIDE SEQUENCE</scope>
    <source>
        <strain evidence="2">Class2-1B</strain>
    </source>
</reference>
<evidence type="ECO:0000313" key="1">
    <source>
        <dbReference type="EMBL" id="PTD10191.1"/>
    </source>
</evidence>
<organism evidence="1 3">
    <name type="scientific">Fusarium culmorum</name>
    <dbReference type="NCBI Taxonomy" id="5516"/>
    <lineage>
        <taxon>Eukaryota</taxon>
        <taxon>Fungi</taxon>
        <taxon>Dikarya</taxon>
        <taxon>Ascomycota</taxon>
        <taxon>Pezizomycotina</taxon>
        <taxon>Sordariomycetes</taxon>
        <taxon>Hypocreomycetidae</taxon>
        <taxon>Hypocreales</taxon>
        <taxon>Nectriaceae</taxon>
        <taxon>Fusarium</taxon>
    </lineage>
</organism>
<dbReference type="AlphaFoldDB" id="A0A2T4H303"/>
<dbReference type="EMBL" id="PVEM01000003">
    <property type="protein sequence ID" value="PTD10191.1"/>
    <property type="molecule type" value="Genomic_DNA"/>
</dbReference>
<dbReference type="Proteomes" id="UP000241587">
    <property type="component" value="Unassembled WGS sequence"/>
</dbReference>
<dbReference type="EMBL" id="CP064749">
    <property type="protein sequence ID" value="QPC64278.1"/>
    <property type="molecule type" value="Genomic_DNA"/>
</dbReference>
<evidence type="ECO:0008006" key="4">
    <source>
        <dbReference type="Google" id="ProtNLM"/>
    </source>
</evidence>